<comment type="caution">
    <text evidence="2">The sequence shown here is derived from an EMBL/GenBank/DDBJ whole genome shotgun (WGS) entry which is preliminary data.</text>
</comment>
<feature type="transmembrane region" description="Helical" evidence="1">
    <location>
        <begin position="224"/>
        <end position="243"/>
    </location>
</feature>
<gene>
    <name evidence="2" type="ORF">FHW12_000901</name>
</gene>
<dbReference type="Proteomes" id="UP000550401">
    <property type="component" value="Unassembled WGS sequence"/>
</dbReference>
<protein>
    <submittedName>
        <fullName evidence="2">Uncharacterized protein</fullName>
    </submittedName>
</protein>
<keyword evidence="3" id="KW-1185">Reference proteome</keyword>
<feature type="transmembrane region" description="Helical" evidence="1">
    <location>
        <begin position="164"/>
        <end position="182"/>
    </location>
</feature>
<dbReference type="RefSeq" id="WP_182529764.1">
    <property type="nucleotide sequence ID" value="NZ_JACGXL010000001.1"/>
</dbReference>
<organism evidence="2 3">
    <name type="scientific">Dokdonella fugitiva</name>
    <dbReference type="NCBI Taxonomy" id="328517"/>
    <lineage>
        <taxon>Bacteria</taxon>
        <taxon>Pseudomonadati</taxon>
        <taxon>Pseudomonadota</taxon>
        <taxon>Gammaproteobacteria</taxon>
        <taxon>Lysobacterales</taxon>
        <taxon>Rhodanobacteraceae</taxon>
        <taxon>Dokdonella</taxon>
    </lineage>
</organism>
<keyword evidence="1" id="KW-0472">Membrane</keyword>
<evidence type="ECO:0000256" key="1">
    <source>
        <dbReference type="SAM" id="Phobius"/>
    </source>
</evidence>
<sequence length="250" mass="25733">MRIDDDVPTLVAVGAAVAIAASLAHEALGHGLGCRLDGGTITLITFLVFRCDGGGSLADGGGPVGAFVVAASCLVALWRRRPRPSIASLFAYAFGVQGMLWVFAQLVSEGVDGSDDWGYLARDLGWPPPWHAIAITVGAIGYVATIRVAAVLGRPIASGRPTRLLIPWASTCIVAVLLAGLWHGGAAASAFDAFLSFGVAPLGYLFAIRAIAREPVASDVVRRNIPWLASVVVAVAAVALTIARGVGKLA</sequence>
<feature type="transmembrane region" description="Helical" evidence="1">
    <location>
        <begin position="89"/>
        <end position="108"/>
    </location>
</feature>
<dbReference type="EMBL" id="JACGXL010000001">
    <property type="protein sequence ID" value="MBA8886710.1"/>
    <property type="molecule type" value="Genomic_DNA"/>
</dbReference>
<keyword evidence="1" id="KW-1133">Transmembrane helix</keyword>
<dbReference type="AlphaFoldDB" id="A0A839F0Q8"/>
<accession>A0A839F0Q8</accession>
<feature type="transmembrane region" description="Helical" evidence="1">
    <location>
        <begin position="194"/>
        <end position="212"/>
    </location>
</feature>
<feature type="transmembrane region" description="Helical" evidence="1">
    <location>
        <begin position="128"/>
        <end position="152"/>
    </location>
</feature>
<evidence type="ECO:0000313" key="2">
    <source>
        <dbReference type="EMBL" id="MBA8886710.1"/>
    </source>
</evidence>
<keyword evidence="1" id="KW-0812">Transmembrane</keyword>
<proteinExistence type="predicted"/>
<evidence type="ECO:0000313" key="3">
    <source>
        <dbReference type="Proteomes" id="UP000550401"/>
    </source>
</evidence>
<feature type="transmembrane region" description="Helical" evidence="1">
    <location>
        <begin position="53"/>
        <end position="77"/>
    </location>
</feature>
<name>A0A839F0Q8_9GAMM</name>
<reference evidence="2 3" key="1">
    <citation type="submission" date="2020-07" db="EMBL/GenBank/DDBJ databases">
        <title>Genomic Encyclopedia of Type Strains, Phase IV (KMG-V): Genome sequencing to study the core and pangenomes of soil and plant-associated prokaryotes.</title>
        <authorList>
            <person name="Whitman W."/>
        </authorList>
    </citation>
    <scope>NUCLEOTIDE SEQUENCE [LARGE SCALE GENOMIC DNA]</scope>
    <source>
        <strain evidence="2 3">RH2WT43</strain>
    </source>
</reference>